<keyword evidence="1" id="KW-0812">Transmembrane</keyword>
<evidence type="ECO:0000256" key="1">
    <source>
        <dbReference type="SAM" id="Phobius"/>
    </source>
</evidence>
<accession>A0ABP8YK99</accession>
<dbReference type="RefSeq" id="WP_345505138.1">
    <property type="nucleotide sequence ID" value="NZ_BAABLO010000013.1"/>
</dbReference>
<protein>
    <submittedName>
        <fullName evidence="2">Uncharacterized protein</fullName>
    </submittedName>
</protein>
<comment type="caution">
    <text evidence="2">The sequence shown here is derived from an EMBL/GenBank/DDBJ whole genome shotgun (WGS) entry which is preliminary data.</text>
</comment>
<evidence type="ECO:0000313" key="2">
    <source>
        <dbReference type="EMBL" id="GAA4732599.1"/>
    </source>
</evidence>
<proteinExistence type="predicted"/>
<dbReference type="EMBL" id="BAABLO010000013">
    <property type="protein sequence ID" value="GAA4732599.1"/>
    <property type="molecule type" value="Genomic_DNA"/>
</dbReference>
<sequence length="166" mass="17148">MIRRLAGLNAGPAVLLALAVVLVVGAVTTSVPALSSAGLILACVALVAAIAVLVQGLWQSRTQTDWSHTFTTPAQPRGVDTRLGRLAGDVRAASAGDADAGRRLHAVLSALAVDQLRLRRGLSLADDPDAARAALGADLTAYLTQPPPSRLPGDRLEAFTTTLEEL</sequence>
<evidence type="ECO:0000313" key="3">
    <source>
        <dbReference type="Proteomes" id="UP001500556"/>
    </source>
</evidence>
<keyword evidence="1" id="KW-1133">Transmembrane helix</keyword>
<keyword evidence="1" id="KW-0472">Membrane</keyword>
<feature type="transmembrane region" description="Helical" evidence="1">
    <location>
        <begin position="39"/>
        <end position="58"/>
    </location>
</feature>
<dbReference type="Proteomes" id="UP001500556">
    <property type="component" value="Unassembled WGS sequence"/>
</dbReference>
<name>A0ABP8YK99_9MICO</name>
<organism evidence="2 3">
    <name type="scientific">Pedococcus ginsenosidimutans</name>
    <dbReference type="NCBI Taxonomy" id="490570"/>
    <lineage>
        <taxon>Bacteria</taxon>
        <taxon>Bacillati</taxon>
        <taxon>Actinomycetota</taxon>
        <taxon>Actinomycetes</taxon>
        <taxon>Micrococcales</taxon>
        <taxon>Intrasporangiaceae</taxon>
        <taxon>Pedococcus</taxon>
    </lineage>
</organism>
<reference evidence="3" key="1">
    <citation type="journal article" date="2019" name="Int. J. Syst. Evol. Microbiol.">
        <title>The Global Catalogue of Microorganisms (GCM) 10K type strain sequencing project: providing services to taxonomists for standard genome sequencing and annotation.</title>
        <authorList>
            <consortium name="The Broad Institute Genomics Platform"/>
            <consortium name="The Broad Institute Genome Sequencing Center for Infectious Disease"/>
            <person name="Wu L."/>
            <person name="Ma J."/>
        </authorList>
    </citation>
    <scope>NUCLEOTIDE SEQUENCE [LARGE SCALE GENOMIC DNA]</scope>
    <source>
        <strain evidence="3">JCM 18961</strain>
    </source>
</reference>
<keyword evidence="3" id="KW-1185">Reference proteome</keyword>
<gene>
    <name evidence="2" type="ORF">GCM10025782_34830</name>
</gene>